<feature type="transmembrane region" description="Helical" evidence="1">
    <location>
        <begin position="70"/>
        <end position="90"/>
    </location>
</feature>
<sequence length="129" mass="14738">MTNRNAINDLMKRPNLSMSGSATKTELAGFGCLCIYLFFACEIHVCFTNFQFFLIIFGSRLAQLTHFCSLTIKAFTSPLLLYLMTHFFSFKCFFSSAESISITAEIYTSPKFLHHFIDFSSIYFSLVNV</sequence>
<evidence type="ECO:0000313" key="2">
    <source>
        <dbReference type="EMBL" id="CAG6535598.1"/>
    </source>
</evidence>
<reference evidence="2" key="1">
    <citation type="submission" date="2021-05" db="EMBL/GenBank/DDBJ databases">
        <authorList>
            <person name="Alioto T."/>
            <person name="Alioto T."/>
            <person name="Gomez Garrido J."/>
        </authorList>
    </citation>
    <scope>NUCLEOTIDE SEQUENCE</scope>
</reference>
<evidence type="ECO:0000256" key="1">
    <source>
        <dbReference type="SAM" id="Phobius"/>
    </source>
</evidence>
<dbReference type="AlphaFoldDB" id="A0A8D8MPC0"/>
<dbReference type="EMBL" id="HBUE01320102">
    <property type="protein sequence ID" value="CAG6587586.1"/>
    <property type="molecule type" value="Transcribed_RNA"/>
</dbReference>
<feature type="transmembrane region" description="Helical" evidence="1">
    <location>
        <begin position="27"/>
        <end position="58"/>
    </location>
</feature>
<organism evidence="2">
    <name type="scientific">Culex pipiens</name>
    <name type="common">House mosquito</name>
    <dbReference type="NCBI Taxonomy" id="7175"/>
    <lineage>
        <taxon>Eukaryota</taxon>
        <taxon>Metazoa</taxon>
        <taxon>Ecdysozoa</taxon>
        <taxon>Arthropoda</taxon>
        <taxon>Hexapoda</taxon>
        <taxon>Insecta</taxon>
        <taxon>Pterygota</taxon>
        <taxon>Neoptera</taxon>
        <taxon>Endopterygota</taxon>
        <taxon>Diptera</taxon>
        <taxon>Nematocera</taxon>
        <taxon>Culicoidea</taxon>
        <taxon>Culicidae</taxon>
        <taxon>Culicinae</taxon>
        <taxon>Culicini</taxon>
        <taxon>Culex</taxon>
        <taxon>Culex</taxon>
    </lineage>
</organism>
<protein>
    <submittedName>
        <fullName evidence="2">(northern house mosquito) hypothetical protein</fullName>
    </submittedName>
</protein>
<dbReference type="EMBL" id="HBUE01213593">
    <property type="protein sequence ID" value="CAG6535598.1"/>
    <property type="molecule type" value="Transcribed_RNA"/>
</dbReference>
<keyword evidence="1" id="KW-0472">Membrane</keyword>
<accession>A0A8D8MPC0</accession>
<keyword evidence="1" id="KW-1133">Transmembrane helix</keyword>
<name>A0A8D8MPC0_CULPI</name>
<keyword evidence="1" id="KW-0812">Transmembrane</keyword>
<proteinExistence type="predicted"/>